<gene>
    <name evidence="1" type="ORF">OKIOD_LOCUS15193</name>
</gene>
<keyword evidence="2" id="KW-1185">Reference proteome</keyword>
<reference evidence="1 2" key="1">
    <citation type="submission" date="2021-04" db="EMBL/GenBank/DDBJ databases">
        <authorList>
            <person name="Bliznina A."/>
        </authorList>
    </citation>
    <scope>NUCLEOTIDE SEQUENCE [LARGE SCALE GENOMIC DNA]</scope>
</reference>
<dbReference type="Proteomes" id="UP001158576">
    <property type="component" value="Chromosome 2"/>
</dbReference>
<protein>
    <submittedName>
        <fullName evidence="1">Oidioi.mRNA.OKI2018_I69.chr2.g6428.t1.cds</fullName>
    </submittedName>
</protein>
<name>A0ABN7T3F7_OIKDI</name>
<sequence length="117" mass="13900">MLNLLSCFLPTTTRKRARTSSLEELDAKSDFGTFIPIAYPSKQRFCRFAKKNIPIRRDRKNIKKRNISTTSIPRAQQISRQRRSEIFKLRDRRIIPKTNNQIIVPVTKTENRYKTYI</sequence>
<evidence type="ECO:0000313" key="1">
    <source>
        <dbReference type="EMBL" id="CAG5112185.1"/>
    </source>
</evidence>
<accession>A0ABN7T3F7</accession>
<evidence type="ECO:0000313" key="2">
    <source>
        <dbReference type="Proteomes" id="UP001158576"/>
    </source>
</evidence>
<organism evidence="1 2">
    <name type="scientific">Oikopleura dioica</name>
    <name type="common">Tunicate</name>
    <dbReference type="NCBI Taxonomy" id="34765"/>
    <lineage>
        <taxon>Eukaryota</taxon>
        <taxon>Metazoa</taxon>
        <taxon>Chordata</taxon>
        <taxon>Tunicata</taxon>
        <taxon>Appendicularia</taxon>
        <taxon>Copelata</taxon>
        <taxon>Oikopleuridae</taxon>
        <taxon>Oikopleura</taxon>
    </lineage>
</organism>
<dbReference type="EMBL" id="OU015567">
    <property type="protein sequence ID" value="CAG5112185.1"/>
    <property type="molecule type" value="Genomic_DNA"/>
</dbReference>
<proteinExistence type="predicted"/>